<comment type="caution">
    <text evidence="2">The sequence shown here is derived from an EMBL/GenBank/DDBJ whole genome shotgun (WGS) entry which is preliminary data.</text>
</comment>
<dbReference type="EMBL" id="WSZM01000892">
    <property type="protein sequence ID" value="KAF4029085.1"/>
    <property type="molecule type" value="Genomic_DNA"/>
</dbReference>
<gene>
    <name evidence="2" type="ORF">GN244_ATG19210</name>
</gene>
<organism evidence="2 3">
    <name type="scientific">Phytophthora infestans</name>
    <name type="common">Potato late blight agent</name>
    <name type="synonym">Botrytis infestans</name>
    <dbReference type="NCBI Taxonomy" id="4787"/>
    <lineage>
        <taxon>Eukaryota</taxon>
        <taxon>Sar</taxon>
        <taxon>Stramenopiles</taxon>
        <taxon>Oomycota</taxon>
        <taxon>Peronosporomycetes</taxon>
        <taxon>Peronosporales</taxon>
        <taxon>Peronosporaceae</taxon>
        <taxon>Phytophthora</taxon>
    </lineage>
</organism>
<name>A0A833SQ54_PHYIN</name>
<feature type="region of interest" description="Disordered" evidence="1">
    <location>
        <begin position="116"/>
        <end position="146"/>
    </location>
</feature>
<evidence type="ECO:0000256" key="1">
    <source>
        <dbReference type="SAM" id="MobiDB-lite"/>
    </source>
</evidence>
<evidence type="ECO:0000313" key="3">
    <source>
        <dbReference type="Proteomes" id="UP000602510"/>
    </source>
</evidence>
<protein>
    <submittedName>
        <fullName evidence="2">Uncharacterized protein</fullName>
    </submittedName>
</protein>
<proteinExistence type="predicted"/>
<evidence type="ECO:0000313" key="2">
    <source>
        <dbReference type="EMBL" id="KAF4029085.1"/>
    </source>
</evidence>
<reference evidence="2" key="1">
    <citation type="submission" date="2020-04" db="EMBL/GenBank/DDBJ databases">
        <title>Hybrid Assembly of Korean Phytophthora infestans isolates.</title>
        <authorList>
            <person name="Prokchorchik M."/>
            <person name="Lee Y."/>
            <person name="Seo J."/>
            <person name="Cho J.-H."/>
            <person name="Park Y.-E."/>
            <person name="Jang D.-C."/>
            <person name="Im J.-S."/>
            <person name="Choi J.-G."/>
            <person name="Park H.-J."/>
            <person name="Lee G.-B."/>
            <person name="Lee Y.-G."/>
            <person name="Hong S.-Y."/>
            <person name="Cho K."/>
            <person name="Sohn K.H."/>
        </authorList>
    </citation>
    <scope>NUCLEOTIDE SEQUENCE</scope>
    <source>
        <strain evidence="2">KR_1_A1</strain>
    </source>
</reference>
<keyword evidence="3" id="KW-1185">Reference proteome</keyword>
<dbReference type="Proteomes" id="UP000602510">
    <property type="component" value="Unassembled WGS sequence"/>
</dbReference>
<dbReference type="AlphaFoldDB" id="A0A833SQ54"/>
<accession>A0A833SQ54</accession>
<sequence>MGTILKNEPHGWRPGGRRLWLVGHRPLRWSRGDIEKCIYAVLRHRVGRVGSRQERRQRRVAKWKRVVHYSGPPGRKVSGHESPVGYKCSFVKASVFDKTAERSSLLQRLHERYSNKEQYSKSEEGTPGDVVVAGEVGTTLGSGETH</sequence>